<dbReference type="InterPro" id="IPR011641">
    <property type="entry name" value="Tyr-kin_ephrin_A/B_rcpt-like"/>
</dbReference>
<gene>
    <name evidence="3" type="ORF">BSL78_22508</name>
</gene>
<dbReference type="InterPro" id="IPR036383">
    <property type="entry name" value="TSP1_rpt_sf"/>
</dbReference>
<organism evidence="3 4">
    <name type="scientific">Stichopus japonicus</name>
    <name type="common">Sea cucumber</name>
    <dbReference type="NCBI Taxonomy" id="307972"/>
    <lineage>
        <taxon>Eukaryota</taxon>
        <taxon>Metazoa</taxon>
        <taxon>Echinodermata</taxon>
        <taxon>Eleutherozoa</taxon>
        <taxon>Echinozoa</taxon>
        <taxon>Holothuroidea</taxon>
        <taxon>Aspidochirotacea</taxon>
        <taxon>Aspidochirotida</taxon>
        <taxon>Stichopodidae</taxon>
        <taxon>Apostichopus</taxon>
    </lineage>
</organism>
<dbReference type="SMART" id="SM00209">
    <property type="entry name" value="TSP1"/>
    <property type="match status" value="1"/>
</dbReference>
<dbReference type="GO" id="GO:0005615">
    <property type="term" value="C:extracellular space"/>
    <property type="evidence" value="ECO:0007669"/>
    <property type="project" value="TreeGrafter"/>
</dbReference>
<evidence type="ECO:0000313" key="3">
    <source>
        <dbReference type="EMBL" id="PIK40631.1"/>
    </source>
</evidence>
<dbReference type="Pfam" id="PF07699">
    <property type="entry name" value="Ephrin_rec_like"/>
    <property type="match status" value="1"/>
</dbReference>
<dbReference type="GO" id="GO:0009986">
    <property type="term" value="C:cell surface"/>
    <property type="evidence" value="ECO:0007669"/>
    <property type="project" value="TreeGrafter"/>
</dbReference>
<dbReference type="PRINTS" id="PR01705">
    <property type="entry name" value="TSP1REPEAT"/>
</dbReference>
<dbReference type="GO" id="GO:0007165">
    <property type="term" value="P:signal transduction"/>
    <property type="evidence" value="ECO:0007669"/>
    <property type="project" value="TreeGrafter"/>
</dbReference>
<comment type="caution">
    <text evidence="3">The sequence shown here is derived from an EMBL/GenBank/DDBJ whole genome shotgun (WGS) entry which is preliminary data.</text>
</comment>
<proteinExistence type="predicted"/>
<dbReference type="Proteomes" id="UP000230750">
    <property type="component" value="Unassembled WGS sequence"/>
</dbReference>
<dbReference type="PANTHER" id="PTHR24046:SF5">
    <property type="entry name" value="EGF-LIKE DOMAIN-CONTAINING PROTEIN"/>
    <property type="match status" value="1"/>
</dbReference>
<dbReference type="Gene3D" id="2.20.100.10">
    <property type="entry name" value="Thrombospondin type-1 (TSP1) repeat"/>
    <property type="match status" value="1"/>
</dbReference>
<dbReference type="Pfam" id="PF00090">
    <property type="entry name" value="TSP_1"/>
    <property type="match status" value="1"/>
</dbReference>
<dbReference type="FunFam" id="2.20.100.10:FF:000002">
    <property type="entry name" value="Unc-5 netrin receptor C"/>
    <property type="match status" value="1"/>
</dbReference>
<feature type="non-terminal residue" evidence="3">
    <location>
        <position position="317"/>
    </location>
</feature>
<dbReference type="PROSITE" id="PS50092">
    <property type="entry name" value="TSP1"/>
    <property type="match status" value="1"/>
</dbReference>
<keyword evidence="4" id="KW-1185">Reference proteome</keyword>
<dbReference type="InterPro" id="IPR052071">
    <property type="entry name" value="SCUB_EGF-like_domain"/>
</dbReference>
<dbReference type="SUPFAM" id="SSF82895">
    <property type="entry name" value="TSP-1 type 1 repeat"/>
    <property type="match status" value="1"/>
</dbReference>
<feature type="domain" description="Tyrosine-protein kinase ephrin type A/B receptor-like" evidence="2">
    <location>
        <begin position="169"/>
        <end position="216"/>
    </location>
</feature>
<dbReference type="EMBL" id="MRZV01001100">
    <property type="protein sequence ID" value="PIK40631.1"/>
    <property type="molecule type" value="Genomic_DNA"/>
</dbReference>
<reference evidence="3 4" key="1">
    <citation type="journal article" date="2017" name="PLoS Biol.">
        <title>The sea cucumber genome provides insights into morphological evolution and visceral regeneration.</title>
        <authorList>
            <person name="Zhang X."/>
            <person name="Sun L."/>
            <person name="Yuan J."/>
            <person name="Sun Y."/>
            <person name="Gao Y."/>
            <person name="Zhang L."/>
            <person name="Li S."/>
            <person name="Dai H."/>
            <person name="Hamel J.F."/>
            <person name="Liu C."/>
            <person name="Yu Y."/>
            <person name="Liu S."/>
            <person name="Lin W."/>
            <person name="Guo K."/>
            <person name="Jin S."/>
            <person name="Xu P."/>
            <person name="Storey K.B."/>
            <person name="Huan P."/>
            <person name="Zhang T."/>
            <person name="Zhou Y."/>
            <person name="Zhang J."/>
            <person name="Lin C."/>
            <person name="Li X."/>
            <person name="Xing L."/>
            <person name="Huo D."/>
            <person name="Sun M."/>
            <person name="Wang L."/>
            <person name="Mercier A."/>
            <person name="Li F."/>
            <person name="Yang H."/>
            <person name="Xiang J."/>
        </authorList>
    </citation>
    <scope>NUCLEOTIDE SEQUENCE [LARGE SCALE GENOMIC DNA]</scope>
    <source>
        <strain evidence="3">Shaxun</strain>
        <tissue evidence="3">Muscle</tissue>
    </source>
</reference>
<name>A0A2G8JXX5_STIJA</name>
<sequence length="317" mass="34694">MRILNELQYYSGNCEDDQTKQAIATNFVQQINQQTTNPNLRDVWNNCVSCGVEDVTVECGIESRRRKRDSAPSSDEYVLDIKFYLAIGVPASNSHKQDLGELFGMEGLLLDLSDEIADQVTKGQIVPEVPGLQIRPHDVPVIYHEVNPVCESGFASNSAKLNCVACPGGTFNDETESDCIPCPVGQYQNKTKRTTCNKCDEGKSTMMEGSVNITECIDLCPVGTSSPTGFQPCSRCNGTSVQPQMGQQSCLPCGEGTMKSQTSEQFNGRWSEWSNWSACSETCGWGQRSRSRTCSNPRPSGGGRNCEGPLVEEEACH</sequence>
<evidence type="ECO:0000256" key="1">
    <source>
        <dbReference type="ARBA" id="ARBA00023157"/>
    </source>
</evidence>
<dbReference type="STRING" id="307972.A0A2G8JXX5"/>
<evidence type="ECO:0000259" key="2">
    <source>
        <dbReference type="Pfam" id="PF07699"/>
    </source>
</evidence>
<dbReference type="SMART" id="SM01411">
    <property type="entry name" value="Ephrin_rec_like"/>
    <property type="match status" value="2"/>
</dbReference>
<protein>
    <recommendedName>
        <fullName evidence="2">Tyrosine-protein kinase ephrin type A/B receptor-like domain-containing protein</fullName>
    </recommendedName>
</protein>
<dbReference type="OrthoDB" id="382013at2759"/>
<evidence type="ECO:0000313" key="4">
    <source>
        <dbReference type="Proteomes" id="UP000230750"/>
    </source>
</evidence>
<dbReference type="AlphaFoldDB" id="A0A2G8JXX5"/>
<dbReference type="InterPro" id="IPR000884">
    <property type="entry name" value="TSP1_rpt"/>
</dbReference>
<keyword evidence="1" id="KW-1015">Disulfide bond</keyword>
<dbReference type="PANTHER" id="PTHR24046">
    <property type="entry name" value="SIGNAL PEPTIDE, CUB AND EGF-LIKE DOMAIN-CONTAINING"/>
    <property type="match status" value="1"/>
</dbReference>
<dbReference type="Gene3D" id="2.10.50.10">
    <property type="entry name" value="Tumor Necrosis Factor Receptor, subunit A, domain 2"/>
    <property type="match status" value="1"/>
</dbReference>
<dbReference type="FunFam" id="2.10.50.10:FF:000018">
    <property type="entry name" value="Sushi, von Willebrand factor type A, EGF and pentraxin domain-containing 1"/>
    <property type="match status" value="1"/>
</dbReference>
<accession>A0A2G8JXX5</accession>